<dbReference type="Proteomes" id="UP001174677">
    <property type="component" value="Chromosome 18"/>
</dbReference>
<dbReference type="SUPFAM" id="SSF52113">
    <property type="entry name" value="BRCT domain"/>
    <property type="match status" value="2"/>
</dbReference>
<dbReference type="PROSITE" id="PS00518">
    <property type="entry name" value="ZF_RING_1"/>
    <property type="match status" value="1"/>
</dbReference>
<keyword evidence="2" id="KW-0479">Metal-binding</keyword>
<keyword evidence="4" id="KW-0227">DNA damage</keyword>
<dbReference type="InterPro" id="IPR034732">
    <property type="entry name" value="EPHD"/>
</dbReference>
<keyword evidence="8" id="KW-0539">Nucleus</keyword>
<evidence type="ECO:0000256" key="7">
    <source>
        <dbReference type="ARBA" id="ARBA00023204"/>
    </source>
</evidence>
<gene>
    <name evidence="14" type="ORF">P3X46_032946</name>
</gene>
<dbReference type="InterPro" id="IPR001841">
    <property type="entry name" value="Znf_RING"/>
</dbReference>
<name>A0ABQ9KG44_HEVBR</name>
<dbReference type="InterPro" id="IPR036420">
    <property type="entry name" value="BRCT_dom_sf"/>
</dbReference>
<dbReference type="PANTHER" id="PTHR13763">
    <property type="entry name" value="BREAST CANCER TYPE 1 SUSCEPTIBILITY PROTEIN BRCA1"/>
    <property type="match status" value="1"/>
</dbReference>
<dbReference type="EMBL" id="JARPOI010000018">
    <property type="protein sequence ID" value="KAJ9135811.1"/>
    <property type="molecule type" value="Genomic_DNA"/>
</dbReference>
<dbReference type="Pfam" id="PF13771">
    <property type="entry name" value="zf-HC5HC2H"/>
    <property type="match status" value="1"/>
</dbReference>
<dbReference type="PROSITE" id="PS50172">
    <property type="entry name" value="BRCT"/>
    <property type="match status" value="2"/>
</dbReference>
<proteinExistence type="predicted"/>
<evidence type="ECO:0000259" key="11">
    <source>
        <dbReference type="PROSITE" id="PS50089"/>
    </source>
</evidence>
<dbReference type="InterPro" id="IPR017907">
    <property type="entry name" value="Znf_RING_CS"/>
</dbReference>
<accession>A0ABQ9KG44</accession>
<dbReference type="PANTHER" id="PTHR13763:SF0">
    <property type="entry name" value="BREAST CANCER TYPE 1 SUSCEPTIBILITY PROTEIN"/>
    <property type="match status" value="1"/>
</dbReference>
<dbReference type="Pfam" id="PF00533">
    <property type="entry name" value="BRCT"/>
    <property type="match status" value="1"/>
</dbReference>
<comment type="subcellular location">
    <subcellularLocation>
        <location evidence="1">Nucleus</location>
    </subcellularLocation>
</comment>
<feature type="region of interest" description="Disordered" evidence="10">
    <location>
        <begin position="347"/>
        <end position="371"/>
    </location>
</feature>
<sequence length="1047" mass="116102">MGDPIHLEKMGRELKCPICLSLLNSAVSLTCNHVFCNSCIVKSMKSGSTCPVCKVPYRRREVRAAPHMDSLVSIYKSMEAASGFQIFVTQNPPSAKSSDTKEQVEADANCGREDIHIICQDRVQKKKSSTRKRSRNTTKSSQEVSDPISAKPSFPAKKRVQVPQCLPSETPTRTEKLEIGSGENIKDGFKNRSLIPRENPAPFEKGEPVFSPFFWLRDDEGLEKLSQHTIGSQFLDITPPNIPTFSDIKDSDDDSPSKLSQAEEVCGKPNDADLFNSEMFEWTQKACSPELFSSPAMMQDEDAGEIDGNQESKQEVLLLSSNTNEHSVGNEKCSDTEDVMDIADEESPTLSPLRPGSSDCQVASNKSKRKVRTARKKATLKKCVKKDAEQNFEVPSNSEMKSRKIMQKEACDKGNSLECKKTRRREKAVFGTSAAESKPENALPVSLRAEAQNQSDKKMAAELSTSLCKKQCHNENLRKNIGKMCGNASTSHAYCSLRLKKQKLDSTDMNVIEETYKVQNPLEEGKSPPEVDGKCISYIKQKQQKHGIEVNSVLNSESNKKLRSTKKMKVSFYGISTDGLLNDHQEGHISISAKETQCIEKAAAVSVKETQYKRKVRGSLGSKIPDNSEILGTLGQANVVALHTCQTLALNIHCAFCLSSEDSEASGEMVHYCNGRPVAANYNSGSKVIHSHRNCAEWAPNVYFEDDTAINLEAELTRSRRITCCCCGLKGAALGCYEKSCRKSFHVTCAKMIPQCRWDTNNFVMLCPLHASSKLPDEDSGSEERIRKKCIPKRKRPNQCSKVVLKHDVSSCPNWNSSVTADKLVLCCSALTVEEKEIVSEFERLSGVIVLKNWDLSVTHVIASTNENGACRRTLKILMGILEGKWILNIEWVKACMKAMELVQEEKYEILVDIHGIRDGPRLGRLRILNKQPKIFEGFRFYMLGDFVASYKGYIQDLLIAGGGTVLHRKPISGAQGVLSLGSSTLATFIIYSIELPDKCDLSKKEIILNRRRGDAETLASATGARAVSNSWVLNSIAACKLQNFAE</sequence>
<evidence type="ECO:0000256" key="2">
    <source>
        <dbReference type="ARBA" id="ARBA00022723"/>
    </source>
</evidence>
<keyword evidence="6" id="KW-0862">Zinc</keyword>
<dbReference type="PROSITE" id="PS51805">
    <property type="entry name" value="EPHD"/>
    <property type="match status" value="1"/>
</dbReference>
<keyword evidence="15" id="KW-1185">Reference proteome</keyword>
<evidence type="ECO:0000256" key="10">
    <source>
        <dbReference type="SAM" id="MobiDB-lite"/>
    </source>
</evidence>
<evidence type="ECO:0000259" key="12">
    <source>
        <dbReference type="PROSITE" id="PS50172"/>
    </source>
</evidence>
<feature type="region of interest" description="Disordered" evidence="10">
    <location>
        <begin position="236"/>
        <end position="262"/>
    </location>
</feature>
<keyword evidence="5 9" id="KW-0863">Zinc-finger</keyword>
<comment type="caution">
    <text evidence="14">The sequence shown here is derived from an EMBL/GenBank/DDBJ whole genome shotgun (WGS) entry which is preliminary data.</text>
</comment>
<evidence type="ECO:0000256" key="8">
    <source>
        <dbReference type="ARBA" id="ARBA00023242"/>
    </source>
</evidence>
<dbReference type="SMART" id="SM00292">
    <property type="entry name" value="BRCT"/>
    <property type="match status" value="2"/>
</dbReference>
<dbReference type="SUPFAM" id="SSF57850">
    <property type="entry name" value="RING/U-box"/>
    <property type="match status" value="1"/>
</dbReference>
<evidence type="ECO:0000256" key="9">
    <source>
        <dbReference type="PROSITE-ProRule" id="PRU00175"/>
    </source>
</evidence>
<evidence type="ECO:0000256" key="3">
    <source>
        <dbReference type="ARBA" id="ARBA00022737"/>
    </source>
</evidence>
<feature type="compositionally biased region" description="Basic residues" evidence="10">
    <location>
        <begin position="124"/>
        <end position="136"/>
    </location>
</feature>
<evidence type="ECO:0000256" key="1">
    <source>
        <dbReference type="ARBA" id="ARBA00004123"/>
    </source>
</evidence>
<evidence type="ECO:0000313" key="15">
    <source>
        <dbReference type="Proteomes" id="UP001174677"/>
    </source>
</evidence>
<evidence type="ECO:0000256" key="5">
    <source>
        <dbReference type="ARBA" id="ARBA00022771"/>
    </source>
</evidence>
<evidence type="ECO:0000256" key="6">
    <source>
        <dbReference type="ARBA" id="ARBA00022833"/>
    </source>
</evidence>
<dbReference type="CDD" id="cd15571">
    <property type="entry name" value="ePHD"/>
    <property type="match status" value="1"/>
</dbReference>
<dbReference type="Gene3D" id="3.30.40.10">
    <property type="entry name" value="Zinc/RING finger domain, C3HC4 (zinc finger)"/>
    <property type="match status" value="2"/>
</dbReference>
<keyword evidence="7" id="KW-0234">DNA repair</keyword>
<organism evidence="14 15">
    <name type="scientific">Hevea brasiliensis</name>
    <name type="common">Para rubber tree</name>
    <name type="synonym">Siphonia brasiliensis</name>
    <dbReference type="NCBI Taxonomy" id="3981"/>
    <lineage>
        <taxon>Eukaryota</taxon>
        <taxon>Viridiplantae</taxon>
        <taxon>Streptophyta</taxon>
        <taxon>Embryophyta</taxon>
        <taxon>Tracheophyta</taxon>
        <taxon>Spermatophyta</taxon>
        <taxon>Magnoliopsida</taxon>
        <taxon>eudicotyledons</taxon>
        <taxon>Gunneridae</taxon>
        <taxon>Pentapetalae</taxon>
        <taxon>rosids</taxon>
        <taxon>fabids</taxon>
        <taxon>Malpighiales</taxon>
        <taxon>Euphorbiaceae</taxon>
        <taxon>Crotonoideae</taxon>
        <taxon>Micrandreae</taxon>
        <taxon>Hevea</taxon>
    </lineage>
</organism>
<dbReference type="SMART" id="SM00184">
    <property type="entry name" value="RING"/>
    <property type="match status" value="1"/>
</dbReference>
<feature type="domain" description="BRCT" evidence="12">
    <location>
        <begin position="931"/>
        <end position="1047"/>
    </location>
</feature>
<dbReference type="Pfam" id="PF13923">
    <property type="entry name" value="zf-C3HC4_2"/>
    <property type="match status" value="1"/>
</dbReference>
<dbReference type="InterPro" id="IPR031099">
    <property type="entry name" value="BRCA1-associated"/>
</dbReference>
<dbReference type="InterPro" id="IPR013083">
    <property type="entry name" value="Znf_RING/FYVE/PHD"/>
</dbReference>
<dbReference type="PROSITE" id="PS50089">
    <property type="entry name" value="ZF_RING_2"/>
    <property type="match status" value="1"/>
</dbReference>
<feature type="domain" description="PHD-type" evidence="13">
    <location>
        <begin position="651"/>
        <end position="771"/>
    </location>
</feature>
<evidence type="ECO:0000256" key="4">
    <source>
        <dbReference type="ARBA" id="ARBA00022763"/>
    </source>
</evidence>
<reference evidence="14 15" key="1">
    <citation type="journal article" date="2023" name="Plant Biotechnol. J.">
        <title>Chromosome-level wild Hevea brasiliensis genome provides new tools for genomic-assisted breeding and valuable loci to elevate rubber yield.</title>
        <authorList>
            <person name="Cheng H."/>
            <person name="Song X."/>
            <person name="Hu Y."/>
            <person name="Wu T."/>
            <person name="Yang Q."/>
            <person name="An Z."/>
            <person name="Feng S."/>
            <person name="Deng Z."/>
            <person name="Wu W."/>
            <person name="Zeng X."/>
            <person name="Tu M."/>
            <person name="Wang X."/>
            <person name="Huang H."/>
        </authorList>
    </citation>
    <scope>NUCLEOTIDE SEQUENCE [LARGE SCALE GENOMIC DNA]</scope>
    <source>
        <strain evidence="14">MT/VB/25A 57/8</strain>
    </source>
</reference>
<evidence type="ECO:0000313" key="14">
    <source>
        <dbReference type="EMBL" id="KAJ9135811.1"/>
    </source>
</evidence>
<dbReference type="Gene3D" id="3.40.50.10190">
    <property type="entry name" value="BRCT domain"/>
    <property type="match status" value="2"/>
</dbReference>
<evidence type="ECO:0008006" key="16">
    <source>
        <dbReference type="Google" id="ProtNLM"/>
    </source>
</evidence>
<feature type="domain" description="BRCT" evidence="12">
    <location>
        <begin position="835"/>
        <end position="910"/>
    </location>
</feature>
<protein>
    <recommendedName>
        <fullName evidence="16">RING-type E3 ubiquitin transferase BRCA1</fullName>
    </recommendedName>
</protein>
<feature type="region of interest" description="Disordered" evidence="10">
    <location>
        <begin position="122"/>
        <end position="174"/>
    </location>
</feature>
<feature type="domain" description="RING-type" evidence="11">
    <location>
        <begin position="16"/>
        <end position="54"/>
    </location>
</feature>
<dbReference type="CDD" id="cd17734">
    <property type="entry name" value="BRCT_Bard1_rpt1"/>
    <property type="match status" value="1"/>
</dbReference>
<keyword evidence="3" id="KW-0677">Repeat</keyword>
<evidence type="ECO:0000259" key="13">
    <source>
        <dbReference type="PROSITE" id="PS51805"/>
    </source>
</evidence>
<dbReference type="InterPro" id="IPR001357">
    <property type="entry name" value="BRCT_dom"/>
</dbReference>